<comment type="caution">
    <text evidence="1">The sequence shown here is derived from an EMBL/GenBank/DDBJ whole genome shotgun (WGS) entry which is preliminary data.</text>
</comment>
<proteinExistence type="predicted"/>
<gene>
    <name evidence="1" type="ORF">EVAR_96539_1</name>
</gene>
<dbReference type="Proteomes" id="UP000299102">
    <property type="component" value="Unassembled WGS sequence"/>
</dbReference>
<name>A0A4C1WDP9_EUMVA</name>
<evidence type="ECO:0000313" key="2">
    <source>
        <dbReference type="Proteomes" id="UP000299102"/>
    </source>
</evidence>
<reference evidence="1 2" key="1">
    <citation type="journal article" date="2019" name="Commun. Biol.">
        <title>The bagworm genome reveals a unique fibroin gene that provides high tensile strength.</title>
        <authorList>
            <person name="Kono N."/>
            <person name="Nakamura H."/>
            <person name="Ohtoshi R."/>
            <person name="Tomita M."/>
            <person name="Numata K."/>
            <person name="Arakawa K."/>
        </authorList>
    </citation>
    <scope>NUCLEOTIDE SEQUENCE [LARGE SCALE GENOMIC DNA]</scope>
</reference>
<dbReference type="EMBL" id="BGZK01000540">
    <property type="protein sequence ID" value="GBP49231.1"/>
    <property type="molecule type" value="Genomic_DNA"/>
</dbReference>
<evidence type="ECO:0000313" key="1">
    <source>
        <dbReference type="EMBL" id="GBP49231.1"/>
    </source>
</evidence>
<keyword evidence="2" id="KW-1185">Reference proteome</keyword>
<dbReference type="AlphaFoldDB" id="A0A4C1WDP9"/>
<sequence length="118" mass="13260">MADAGRSTKARRITSSHFTLQRTKFYRSGLPANEAMRGSSAPRPFLLLPRVPISHHCDAFVTNFAAAEFCTLNNDFCSIVKSALKLTVKDYIGVVWHRLPKVVPASVFIHLKIELYHC</sequence>
<organism evidence="1 2">
    <name type="scientific">Eumeta variegata</name>
    <name type="common">Bagworm moth</name>
    <name type="synonym">Eumeta japonica</name>
    <dbReference type="NCBI Taxonomy" id="151549"/>
    <lineage>
        <taxon>Eukaryota</taxon>
        <taxon>Metazoa</taxon>
        <taxon>Ecdysozoa</taxon>
        <taxon>Arthropoda</taxon>
        <taxon>Hexapoda</taxon>
        <taxon>Insecta</taxon>
        <taxon>Pterygota</taxon>
        <taxon>Neoptera</taxon>
        <taxon>Endopterygota</taxon>
        <taxon>Lepidoptera</taxon>
        <taxon>Glossata</taxon>
        <taxon>Ditrysia</taxon>
        <taxon>Tineoidea</taxon>
        <taxon>Psychidae</taxon>
        <taxon>Oiketicinae</taxon>
        <taxon>Eumeta</taxon>
    </lineage>
</organism>
<protein>
    <submittedName>
        <fullName evidence="1">Uncharacterized protein</fullName>
    </submittedName>
</protein>
<accession>A0A4C1WDP9</accession>